<gene>
    <name evidence="2" type="ORF">E0486_01960</name>
</gene>
<comment type="caution">
    <text evidence="2">The sequence shown here is derived from an EMBL/GenBank/DDBJ whole genome shotgun (WGS) entry which is preliminary data.</text>
</comment>
<keyword evidence="1" id="KW-1133">Transmembrane helix</keyword>
<evidence type="ECO:0000313" key="3">
    <source>
        <dbReference type="Proteomes" id="UP000295164"/>
    </source>
</evidence>
<keyword evidence="1" id="KW-0812">Transmembrane</keyword>
<dbReference type="EMBL" id="SKFH01000002">
    <property type="protein sequence ID" value="TCZ74413.1"/>
    <property type="molecule type" value="Genomic_DNA"/>
</dbReference>
<organism evidence="2 3">
    <name type="scientific">Flaviaesturariibacter aridisoli</name>
    <dbReference type="NCBI Taxonomy" id="2545761"/>
    <lineage>
        <taxon>Bacteria</taxon>
        <taxon>Pseudomonadati</taxon>
        <taxon>Bacteroidota</taxon>
        <taxon>Chitinophagia</taxon>
        <taxon>Chitinophagales</taxon>
        <taxon>Chitinophagaceae</taxon>
        <taxon>Flaviaestuariibacter</taxon>
    </lineage>
</organism>
<proteinExistence type="predicted"/>
<evidence type="ECO:0000313" key="2">
    <source>
        <dbReference type="EMBL" id="TCZ74413.1"/>
    </source>
</evidence>
<feature type="transmembrane region" description="Helical" evidence="1">
    <location>
        <begin position="34"/>
        <end position="62"/>
    </location>
</feature>
<protein>
    <submittedName>
        <fullName evidence="2">Uncharacterized protein</fullName>
    </submittedName>
</protein>
<dbReference type="Proteomes" id="UP000295164">
    <property type="component" value="Unassembled WGS sequence"/>
</dbReference>
<feature type="transmembrane region" description="Helical" evidence="1">
    <location>
        <begin position="7"/>
        <end position="28"/>
    </location>
</feature>
<sequence>MRLTLFLSRVAFICNVFFLLMLLLRLGLPARSEALASTIAIAGYFLVLLFNPLANLLCGLLLLRRRLLPAVPRWLALSNFIFLLLQVQYILYINGTFTA</sequence>
<name>A0A4R4E698_9BACT</name>
<evidence type="ECO:0000256" key="1">
    <source>
        <dbReference type="SAM" id="Phobius"/>
    </source>
</evidence>
<reference evidence="2 3" key="1">
    <citation type="submission" date="2019-03" db="EMBL/GenBank/DDBJ databases">
        <authorList>
            <person name="Kim M.K.M."/>
        </authorList>
    </citation>
    <scope>NUCLEOTIDE SEQUENCE [LARGE SCALE GENOMIC DNA]</scope>
    <source>
        <strain evidence="2 3">17J68-15</strain>
    </source>
</reference>
<dbReference type="AlphaFoldDB" id="A0A4R4E698"/>
<keyword evidence="3" id="KW-1185">Reference proteome</keyword>
<keyword evidence="1" id="KW-0472">Membrane</keyword>
<feature type="transmembrane region" description="Helical" evidence="1">
    <location>
        <begin position="74"/>
        <end position="93"/>
    </location>
</feature>
<dbReference type="RefSeq" id="WP_131850459.1">
    <property type="nucleotide sequence ID" value="NZ_SKFH01000002.1"/>
</dbReference>
<accession>A0A4R4E698</accession>